<gene>
    <name evidence="1" type="ORF">CLV31_106187</name>
</gene>
<keyword evidence="2" id="KW-1185">Reference proteome</keyword>
<accession>A0A326RSH7</accession>
<comment type="caution">
    <text evidence="1">The sequence shown here is derived from an EMBL/GenBank/DDBJ whole genome shotgun (WGS) entry which is preliminary data.</text>
</comment>
<dbReference type="InterPro" id="IPR025316">
    <property type="entry name" value="DUF4221"/>
</dbReference>
<evidence type="ECO:0000313" key="1">
    <source>
        <dbReference type="EMBL" id="PZV83570.1"/>
    </source>
</evidence>
<name>A0A326RSH7_9BACT</name>
<dbReference type="Pfam" id="PF13970">
    <property type="entry name" value="DUF4221"/>
    <property type="match status" value="1"/>
</dbReference>
<evidence type="ECO:0000313" key="2">
    <source>
        <dbReference type="Proteomes" id="UP000248917"/>
    </source>
</evidence>
<dbReference type="OrthoDB" id="828261at2"/>
<dbReference type="Proteomes" id="UP000248917">
    <property type="component" value="Unassembled WGS sequence"/>
</dbReference>
<dbReference type="AlphaFoldDB" id="A0A326RSH7"/>
<protein>
    <submittedName>
        <fullName evidence="1">Uncharacterized protein DUF4221</fullName>
    </submittedName>
</protein>
<dbReference type="EMBL" id="QKTX01000006">
    <property type="protein sequence ID" value="PZV83570.1"/>
    <property type="molecule type" value="Genomic_DNA"/>
</dbReference>
<dbReference type="RefSeq" id="WP_111392806.1">
    <property type="nucleotide sequence ID" value="NZ_QKTX01000006.1"/>
</dbReference>
<sequence length="366" mass="42112">MRRSTFLFLWVTIFFSCESKVDGVKQEESLRIHSLSVPELDLFSFRISHVKEDTLFFVDEAGGSLSKFSLVDQSLSQVELKLVGDFRPSKLYYISADSILFFDGAGLLLYRDGGADQQTFSLFERLSELEEDVYAEYPYERIANSLVYLPNQKSVLFYFAKADASKKRVFATYSLETKTWTSLPVYHPADFDGVALDYTTFPSVAVGQSGFAFIYSISPTISSYSFETAEQVEVSISSFEGKQFAEPQTRRDSWDQVYFQNWVLTSPNYLKLLYDPYRKVYYRFSQEALGKEVPLEEDHYTFLLRNRQLYLTVLNEVLEVLGNYPLEKGKYDPSHAFVFSQGLWIPYAAELMEKEAVSGDVFSLDQ</sequence>
<organism evidence="1 2">
    <name type="scientific">Algoriphagus aquaeductus</name>
    <dbReference type="NCBI Taxonomy" id="475299"/>
    <lineage>
        <taxon>Bacteria</taxon>
        <taxon>Pseudomonadati</taxon>
        <taxon>Bacteroidota</taxon>
        <taxon>Cytophagia</taxon>
        <taxon>Cytophagales</taxon>
        <taxon>Cyclobacteriaceae</taxon>
        <taxon>Algoriphagus</taxon>
    </lineage>
</organism>
<dbReference type="PROSITE" id="PS51257">
    <property type="entry name" value="PROKAR_LIPOPROTEIN"/>
    <property type="match status" value="1"/>
</dbReference>
<proteinExistence type="predicted"/>
<reference evidence="1 2" key="1">
    <citation type="submission" date="2018-06" db="EMBL/GenBank/DDBJ databases">
        <title>Genomic Encyclopedia of Archaeal and Bacterial Type Strains, Phase II (KMG-II): from individual species to whole genera.</title>
        <authorList>
            <person name="Goeker M."/>
        </authorList>
    </citation>
    <scope>NUCLEOTIDE SEQUENCE [LARGE SCALE GENOMIC DNA]</scope>
    <source>
        <strain evidence="1 2">T4</strain>
    </source>
</reference>